<proteinExistence type="predicted"/>
<gene>
    <name evidence="1" type="ORF">NW762_005608</name>
</gene>
<name>A0A9W8VIS1_9HYPO</name>
<dbReference type="Proteomes" id="UP001152049">
    <property type="component" value="Unassembled WGS sequence"/>
</dbReference>
<organism evidence="1 2">
    <name type="scientific">Fusarium torreyae</name>
    <dbReference type="NCBI Taxonomy" id="1237075"/>
    <lineage>
        <taxon>Eukaryota</taxon>
        <taxon>Fungi</taxon>
        <taxon>Dikarya</taxon>
        <taxon>Ascomycota</taxon>
        <taxon>Pezizomycotina</taxon>
        <taxon>Sordariomycetes</taxon>
        <taxon>Hypocreomycetidae</taxon>
        <taxon>Hypocreales</taxon>
        <taxon>Nectriaceae</taxon>
        <taxon>Fusarium</taxon>
    </lineage>
</organism>
<dbReference type="EMBL" id="JAOQAZ010000008">
    <property type="protein sequence ID" value="KAJ4264409.1"/>
    <property type="molecule type" value="Genomic_DNA"/>
</dbReference>
<keyword evidence="2" id="KW-1185">Reference proteome</keyword>
<dbReference type="OrthoDB" id="5231758at2759"/>
<reference evidence="1" key="1">
    <citation type="submission" date="2022-09" db="EMBL/GenBank/DDBJ databases">
        <title>Fusarium specimens isolated from Avocado Roots.</title>
        <authorList>
            <person name="Stajich J."/>
            <person name="Roper C."/>
            <person name="Heimlech-Rivalta G."/>
        </authorList>
    </citation>
    <scope>NUCLEOTIDE SEQUENCE</scope>
    <source>
        <strain evidence="1">CF00136</strain>
    </source>
</reference>
<dbReference type="AlphaFoldDB" id="A0A9W8VIS1"/>
<accession>A0A9W8VIS1</accession>
<sequence length="866" mass="92810">MSPPQSVPKISLANNLEFNVTVYDSFSDQDKSNYFGTLTSIATVPAKTTATVELKHPASVLIVSNATSNSPLARIVYLQDVTAGPFAVGEADVKSMADTMDFIKFITNNKNDPLTVAFNAIWKDTSKPQVTPVNKFFQGQEKYKSCTFATYMMGITYQAEQPESKGKPMDQALYSLNTLATLLGASWPEFLPDIVVTKFTCNTNNDILSLQAGIDLKKLPAQSDEALQFFGSLFNVQQIQVSVMFNYQVGLNIFGTRLSIGLDAMHVPFDGTTTFTINKPAVTIDINPLFKFVVFTVTGDMPFDIFDTKFEADLSMTIDNIEAAFGVVIKGDKGALPAPPVMKGVHFDSFGVGIGIIFEPPSGAIGLSGQFHIGEAENNTIVPLDDTSFVVVCQLLEEVPNPLYISFYVPKMHLTDVYTVFTNAQCPVDVPVLFSDLSFQWSEDPMKPVVLPDGSLSNMGYGFSAAADIFGLDFYGDVELNLTDGVKADIEMSPLSLGNIFSIKGDGAGVTLKVDANDNPIKNNQIITKAAQKQALKDAKTKQMVPPGGAVLKIQTTASPFLHLNGSINLFEVENWHLDADITSNGIKFDVGFTGILTSDMSCTLSDWHNLAATFQYGINDNISLGSIGGVSLGSIHLEALVGAHFALNTSSSDIKLSVGGNFDFEGINRSFGDFTADINISNVTGLLDAILNYIENNVKDIFGDILNEAGAWASKVQQDVIQGIDSVAHVLQTAFDQDANQVAATMRDAGFTADTVAAGLRQAFGQSATAIAQTMQQVGYAGQEVASALQSVFGNDAAQIASALQSAYGWSADQIQGVLGQIGFAANDIAQAFQSLGGEFADLGNQILHGLDPSNWPNPFGDGFP</sequence>
<protein>
    <submittedName>
        <fullName evidence="1">Uncharacterized protein</fullName>
    </submittedName>
</protein>
<comment type="caution">
    <text evidence="1">The sequence shown here is derived from an EMBL/GenBank/DDBJ whole genome shotgun (WGS) entry which is preliminary data.</text>
</comment>
<evidence type="ECO:0000313" key="1">
    <source>
        <dbReference type="EMBL" id="KAJ4264409.1"/>
    </source>
</evidence>
<evidence type="ECO:0000313" key="2">
    <source>
        <dbReference type="Proteomes" id="UP001152049"/>
    </source>
</evidence>